<evidence type="ECO:0000256" key="3">
    <source>
        <dbReference type="ARBA" id="ARBA00008085"/>
    </source>
</evidence>
<evidence type="ECO:0000256" key="7">
    <source>
        <dbReference type="ARBA" id="ARBA00022741"/>
    </source>
</evidence>
<dbReference type="Proteomes" id="UP001153620">
    <property type="component" value="Chromosome 1"/>
</dbReference>
<comment type="catalytic activity">
    <reaction evidence="1">
        <text>GTP + H2O = 7,8-dihydroneopterin 3'-triphosphate + formate + H(+)</text>
        <dbReference type="Rhea" id="RHEA:17473"/>
        <dbReference type="ChEBI" id="CHEBI:15377"/>
        <dbReference type="ChEBI" id="CHEBI:15378"/>
        <dbReference type="ChEBI" id="CHEBI:15740"/>
        <dbReference type="ChEBI" id="CHEBI:37565"/>
        <dbReference type="ChEBI" id="CHEBI:58462"/>
        <dbReference type="EC" id="3.5.4.16"/>
    </reaction>
</comment>
<dbReference type="GO" id="GO:0046148">
    <property type="term" value="P:pigment biosynthetic process"/>
    <property type="evidence" value="ECO:0007669"/>
    <property type="project" value="UniProtKB-ARBA"/>
</dbReference>
<protein>
    <recommendedName>
        <fullName evidence="6">GTP cyclohydrolase 1</fullName>
        <ecNumber evidence="5">3.5.4.16</ecNumber>
    </recommendedName>
    <alternativeName>
        <fullName evidence="11">GTP cyclohydrolase I</fullName>
    </alternativeName>
</protein>
<dbReference type="EMBL" id="OU895877">
    <property type="protein sequence ID" value="CAG9800019.1"/>
    <property type="molecule type" value="Genomic_DNA"/>
</dbReference>
<evidence type="ECO:0000256" key="4">
    <source>
        <dbReference type="ARBA" id="ARBA00011857"/>
    </source>
</evidence>
<dbReference type="InterPro" id="IPR043134">
    <property type="entry name" value="GTP-CH-I_N"/>
</dbReference>
<dbReference type="InterPro" id="IPR001474">
    <property type="entry name" value="GTP_CycHdrlase_I"/>
</dbReference>
<dbReference type="GO" id="GO:0005525">
    <property type="term" value="F:GTP binding"/>
    <property type="evidence" value="ECO:0007669"/>
    <property type="project" value="UniProtKB-KW"/>
</dbReference>
<evidence type="ECO:0000256" key="2">
    <source>
        <dbReference type="ARBA" id="ARBA00005080"/>
    </source>
</evidence>
<keyword evidence="14" id="KW-1185">Reference proteome</keyword>
<dbReference type="SUPFAM" id="SSF55620">
    <property type="entry name" value="Tetrahydrobiopterin biosynthesis enzymes-like"/>
    <property type="match status" value="1"/>
</dbReference>
<evidence type="ECO:0000256" key="10">
    <source>
        <dbReference type="ARBA" id="ARBA00023134"/>
    </source>
</evidence>
<reference evidence="13" key="2">
    <citation type="submission" date="2022-10" db="EMBL/GenBank/DDBJ databases">
        <authorList>
            <consortium name="ENA_rothamsted_submissions"/>
            <consortium name="culmorum"/>
            <person name="King R."/>
        </authorList>
    </citation>
    <scope>NUCLEOTIDE SEQUENCE</scope>
</reference>
<dbReference type="FunFam" id="1.10.286.10:FF:000003">
    <property type="entry name" value="GTP cyclohydrolase 1"/>
    <property type="match status" value="1"/>
</dbReference>
<dbReference type="OrthoDB" id="4966at2759"/>
<dbReference type="NCBIfam" id="TIGR00063">
    <property type="entry name" value="folE"/>
    <property type="match status" value="1"/>
</dbReference>
<proteinExistence type="inferred from homology"/>
<dbReference type="HAMAP" id="MF_00223">
    <property type="entry name" value="FolE"/>
    <property type="match status" value="1"/>
</dbReference>
<dbReference type="InterPro" id="IPR018234">
    <property type="entry name" value="GTP_CycHdrlase_I_CS"/>
</dbReference>
<keyword evidence="9" id="KW-0783">Tetrahydrobiopterin biosynthesis</keyword>
<evidence type="ECO:0000259" key="12">
    <source>
        <dbReference type="Pfam" id="PF01227"/>
    </source>
</evidence>
<keyword evidence="10" id="KW-0342">GTP-binding</keyword>
<evidence type="ECO:0000313" key="13">
    <source>
        <dbReference type="EMBL" id="CAG9800019.1"/>
    </source>
</evidence>
<dbReference type="PROSITE" id="PS00860">
    <property type="entry name" value="GTP_CYCLOHYDROL_1_2"/>
    <property type="match status" value="1"/>
</dbReference>
<keyword evidence="7" id="KW-0547">Nucleotide-binding</keyword>
<dbReference type="NCBIfam" id="NF006826">
    <property type="entry name" value="PRK09347.1-3"/>
    <property type="match status" value="1"/>
</dbReference>
<dbReference type="Gene3D" id="3.30.1130.10">
    <property type="match status" value="1"/>
</dbReference>
<comment type="similarity">
    <text evidence="3">Belongs to the GTP cyclohydrolase I family.</text>
</comment>
<dbReference type="PANTHER" id="PTHR11109:SF7">
    <property type="entry name" value="GTP CYCLOHYDROLASE 1"/>
    <property type="match status" value="1"/>
</dbReference>
<dbReference type="PROSITE" id="PS00859">
    <property type="entry name" value="GTP_CYCLOHYDROL_1_1"/>
    <property type="match status" value="1"/>
</dbReference>
<dbReference type="GO" id="GO:0046654">
    <property type="term" value="P:tetrahydrofolate biosynthetic process"/>
    <property type="evidence" value="ECO:0007669"/>
    <property type="project" value="InterPro"/>
</dbReference>
<dbReference type="InterPro" id="IPR020602">
    <property type="entry name" value="GTP_CycHdrlase_I_dom"/>
</dbReference>
<evidence type="ECO:0000256" key="11">
    <source>
        <dbReference type="ARBA" id="ARBA00030854"/>
    </source>
</evidence>
<dbReference type="Gene3D" id="1.10.286.10">
    <property type="match status" value="1"/>
</dbReference>
<dbReference type="CDD" id="cd00642">
    <property type="entry name" value="GTP_cyclohydro1"/>
    <property type="match status" value="1"/>
</dbReference>
<accession>A0A9N9RN48</accession>
<gene>
    <name evidence="13" type="ORF">CHIRRI_LOCUS2972</name>
</gene>
<comment type="subunit">
    <text evidence="4">Toroid-shaped homodecamer, composed of two pentamers of five dimers.</text>
</comment>
<evidence type="ECO:0000256" key="5">
    <source>
        <dbReference type="ARBA" id="ARBA00012715"/>
    </source>
</evidence>
<organism evidence="13 14">
    <name type="scientific">Chironomus riparius</name>
    <dbReference type="NCBI Taxonomy" id="315576"/>
    <lineage>
        <taxon>Eukaryota</taxon>
        <taxon>Metazoa</taxon>
        <taxon>Ecdysozoa</taxon>
        <taxon>Arthropoda</taxon>
        <taxon>Hexapoda</taxon>
        <taxon>Insecta</taxon>
        <taxon>Pterygota</taxon>
        <taxon>Neoptera</taxon>
        <taxon>Endopterygota</taxon>
        <taxon>Diptera</taxon>
        <taxon>Nematocera</taxon>
        <taxon>Chironomoidea</taxon>
        <taxon>Chironomidae</taxon>
        <taxon>Chironominae</taxon>
        <taxon>Chironomus</taxon>
    </lineage>
</organism>
<dbReference type="GO" id="GO:0005737">
    <property type="term" value="C:cytoplasm"/>
    <property type="evidence" value="ECO:0007669"/>
    <property type="project" value="TreeGrafter"/>
</dbReference>
<dbReference type="GO" id="GO:0008270">
    <property type="term" value="F:zinc ion binding"/>
    <property type="evidence" value="ECO:0007669"/>
    <property type="project" value="TreeGrafter"/>
</dbReference>
<dbReference type="FunFam" id="3.30.1130.10:FF:000012">
    <property type="entry name" value="GTP cyclohydrolase 1"/>
    <property type="match status" value="1"/>
</dbReference>
<dbReference type="EC" id="3.5.4.16" evidence="5"/>
<comment type="pathway">
    <text evidence="2">Cofactor biosynthesis; 7,8-dihydroneopterin triphosphate biosynthesis; 7,8-dihydroneopterin triphosphate from GTP: step 1/1.</text>
</comment>
<reference evidence="13" key="1">
    <citation type="submission" date="2022-01" db="EMBL/GenBank/DDBJ databases">
        <authorList>
            <person name="King R."/>
        </authorList>
    </citation>
    <scope>NUCLEOTIDE SEQUENCE</scope>
</reference>
<dbReference type="Pfam" id="PF01227">
    <property type="entry name" value="GTP_cyclohydroI"/>
    <property type="match status" value="1"/>
</dbReference>
<feature type="domain" description="GTP cyclohydrolase I" evidence="12">
    <location>
        <begin position="43"/>
        <end position="219"/>
    </location>
</feature>
<dbReference type="AlphaFoldDB" id="A0A9N9RN48"/>
<dbReference type="NCBIfam" id="NF006825">
    <property type="entry name" value="PRK09347.1-2"/>
    <property type="match status" value="1"/>
</dbReference>
<evidence type="ECO:0000256" key="8">
    <source>
        <dbReference type="ARBA" id="ARBA00022801"/>
    </source>
</evidence>
<dbReference type="PANTHER" id="PTHR11109">
    <property type="entry name" value="GTP CYCLOHYDROLASE I"/>
    <property type="match status" value="1"/>
</dbReference>
<keyword evidence="8" id="KW-0378">Hydrolase</keyword>
<evidence type="ECO:0000256" key="1">
    <source>
        <dbReference type="ARBA" id="ARBA00001052"/>
    </source>
</evidence>
<evidence type="ECO:0000313" key="14">
    <source>
        <dbReference type="Proteomes" id="UP001153620"/>
    </source>
</evidence>
<dbReference type="GO" id="GO:0003934">
    <property type="term" value="F:GTP cyclohydrolase I activity"/>
    <property type="evidence" value="ECO:0007669"/>
    <property type="project" value="UniProtKB-EC"/>
</dbReference>
<dbReference type="GO" id="GO:0006729">
    <property type="term" value="P:tetrahydrobiopterin biosynthetic process"/>
    <property type="evidence" value="ECO:0007669"/>
    <property type="project" value="UniProtKB-KW"/>
</dbReference>
<evidence type="ECO:0000256" key="6">
    <source>
        <dbReference type="ARBA" id="ARBA00017272"/>
    </source>
</evidence>
<name>A0A9N9RN48_9DIPT</name>
<sequence>MTESFNNNNKSFIMHSSKMTNGKSLKNGKCEDEAENAVVAEMSNNYRSILESVGENPMREGLLKTPQRASKALLFFTKGYTESLADIINDAIFTENHDEMVIVKDIDMFSMCEHHLVPFFGKVSIGYLPRNKIIGLSKLARIVEIFSRRLQVQERMTKEIAEAIDRALNPLGVGVIIEAAHMCMVMRGVQKINSKTMTSVMIGEFRNNQKTRDEFFRLVKSP</sequence>
<dbReference type="InterPro" id="IPR043133">
    <property type="entry name" value="GTP-CH-I_C/QueF"/>
</dbReference>
<evidence type="ECO:0000256" key="9">
    <source>
        <dbReference type="ARBA" id="ARBA00023007"/>
    </source>
</evidence>